<dbReference type="InterPro" id="IPR011989">
    <property type="entry name" value="ARM-like"/>
</dbReference>
<dbReference type="InterPro" id="IPR001680">
    <property type="entry name" value="WD40_rpt"/>
</dbReference>
<dbReference type="InterPro" id="IPR013535">
    <property type="entry name" value="PUL_dom"/>
</dbReference>
<dbReference type="PROSITE" id="PS50082">
    <property type="entry name" value="WD_REPEATS_2"/>
    <property type="match status" value="5"/>
</dbReference>
<proteinExistence type="inferred from homology"/>
<dbReference type="AlphaFoldDB" id="A0A1E4TQK5"/>
<evidence type="ECO:0000256" key="3">
    <source>
        <dbReference type="ARBA" id="ARBA00008495"/>
    </source>
</evidence>
<dbReference type="FunFam" id="2.130.10.10:FF:000175">
    <property type="entry name" value="Phospholipase A-2-activating protein"/>
    <property type="match status" value="1"/>
</dbReference>
<evidence type="ECO:0000256" key="5">
    <source>
        <dbReference type="ARBA" id="ARBA00022574"/>
    </source>
</evidence>
<gene>
    <name evidence="11" type="ORF">PACTADRAFT_50941</name>
</gene>
<protein>
    <recommendedName>
        <fullName evidence="13">PFU domain-containing protein</fullName>
    </recommendedName>
</protein>
<dbReference type="EMBL" id="KV454016">
    <property type="protein sequence ID" value="ODV94046.1"/>
    <property type="molecule type" value="Genomic_DNA"/>
</dbReference>
<dbReference type="Gene3D" id="1.25.10.10">
    <property type="entry name" value="Leucine-rich Repeat Variant"/>
    <property type="match status" value="1"/>
</dbReference>
<dbReference type="GO" id="GO:0034517">
    <property type="term" value="P:ribophagy"/>
    <property type="evidence" value="ECO:0007669"/>
    <property type="project" value="EnsemblFungi"/>
</dbReference>
<comment type="similarity">
    <text evidence="3">Belongs to the WD repeat PLAP family.</text>
</comment>
<dbReference type="PROSITE" id="PS51394">
    <property type="entry name" value="PFU"/>
    <property type="match status" value="1"/>
</dbReference>
<dbReference type="STRING" id="669874.A0A1E4TQK5"/>
<evidence type="ECO:0000256" key="6">
    <source>
        <dbReference type="ARBA" id="ARBA00022737"/>
    </source>
</evidence>
<evidence type="ECO:0000256" key="4">
    <source>
        <dbReference type="ARBA" id="ARBA00022490"/>
    </source>
</evidence>
<dbReference type="Pfam" id="PF09070">
    <property type="entry name" value="PFU"/>
    <property type="match status" value="1"/>
</dbReference>
<dbReference type="GO" id="GO:0010992">
    <property type="term" value="P:ubiquitin recycling"/>
    <property type="evidence" value="ECO:0007669"/>
    <property type="project" value="EnsemblFungi"/>
</dbReference>
<dbReference type="PANTHER" id="PTHR19849:SF0">
    <property type="entry name" value="PHOSPHOLIPASE A-2-ACTIVATING PROTEIN"/>
    <property type="match status" value="1"/>
</dbReference>
<dbReference type="GO" id="GO:0032473">
    <property type="term" value="C:cytoplasmic side of mitochondrial outer membrane"/>
    <property type="evidence" value="ECO:0007669"/>
    <property type="project" value="EnsemblFungi"/>
</dbReference>
<evidence type="ECO:0000259" key="9">
    <source>
        <dbReference type="PROSITE" id="PS51394"/>
    </source>
</evidence>
<dbReference type="CDD" id="cd00200">
    <property type="entry name" value="WD40"/>
    <property type="match status" value="1"/>
</dbReference>
<evidence type="ECO:0000313" key="12">
    <source>
        <dbReference type="Proteomes" id="UP000094236"/>
    </source>
</evidence>
<dbReference type="SMART" id="SM00320">
    <property type="entry name" value="WD40"/>
    <property type="match status" value="7"/>
</dbReference>
<evidence type="ECO:0000256" key="2">
    <source>
        <dbReference type="ARBA" id="ARBA00004496"/>
    </source>
</evidence>
<dbReference type="Gene3D" id="2.130.10.10">
    <property type="entry name" value="YVTN repeat-like/Quinoprotein amine dehydrogenase"/>
    <property type="match status" value="1"/>
</dbReference>
<feature type="repeat" description="WD" evidence="8">
    <location>
        <begin position="146"/>
        <end position="177"/>
    </location>
</feature>
<dbReference type="Gene3D" id="3.10.20.870">
    <property type="entry name" value="PFU (PLAA family ubiquitin binding), C-terminal domain"/>
    <property type="match status" value="1"/>
</dbReference>
<evidence type="ECO:0000259" key="10">
    <source>
        <dbReference type="PROSITE" id="PS51396"/>
    </source>
</evidence>
<dbReference type="GO" id="GO:0070314">
    <property type="term" value="P:G1 to G0 transition"/>
    <property type="evidence" value="ECO:0007669"/>
    <property type="project" value="EnsemblFungi"/>
</dbReference>
<feature type="domain" description="PUL" evidence="10">
    <location>
        <begin position="462"/>
        <end position="699"/>
    </location>
</feature>
<dbReference type="PANTHER" id="PTHR19849">
    <property type="entry name" value="PHOSPHOLIPASE A-2-ACTIVATING PROTEIN"/>
    <property type="match status" value="1"/>
</dbReference>
<comment type="subcellular location">
    <subcellularLocation>
        <location evidence="2">Cytoplasm</location>
    </subcellularLocation>
    <subcellularLocation>
        <location evidence="1">Nucleus</location>
    </subcellularLocation>
</comment>
<keyword evidence="7" id="KW-0539">Nucleus</keyword>
<dbReference type="InterPro" id="IPR020472">
    <property type="entry name" value="WD40_PAC1"/>
</dbReference>
<keyword evidence="12" id="KW-1185">Reference proteome</keyword>
<dbReference type="SUPFAM" id="SSF48371">
    <property type="entry name" value="ARM repeat"/>
    <property type="match status" value="1"/>
</dbReference>
<dbReference type="SUPFAM" id="SSF50978">
    <property type="entry name" value="WD40 repeat-like"/>
    <property type="match status" value="1"/>
</dbReference>
<keyword evidence="5 8" id="KW-0853">WD repeat</keyword>
<feature type="domain" description="PFU" evidence="9">
    <location>
        <begin position="361"/>
        <end position="456"/>
    </location>
</feature>
<sequence>MDQFVLSATLKGHEQDVRSIKPVSDDMLVSCSRDSTVRVWNKLQNGDNINQWDGSVINYQSATHKFINSLTCFVKDKENFIASGGNEKLINVTSLFGTSSIDPKYVLIGHTNNVCSLDSIDEGLIISGSWDATAKVWDDFKLKYDLIGHENSVWDVKIIGTDLFLTCSADKTIKLWNQDKVVKTYKSHTDVVRSLLVLPDGETFASCSNDGTIKIWNISSGECLQTYNGHESFVYCLGILSNGDLVSSGEDRSVRIWRNGKCIQVIRFACISIWTVAVQNNDDIAVGGSDGLIRIFTKSKIRAASEKDQEFFLKEVENSSINEKSMDGLNKEKIPGKEALENSGEEGKTIMIKLPTGLVEAYQWSGGKWIKIGDVVGASGNDKKQEYNGKNWDYVFDVDVKEGEPPLKLAFNANENPYVVAANFLEKNDLPQSYTEEVVRFIMNNTQGVTLGESAAANPYADRNPVESIKLNVIPQTSKLSFEKLIDFKNIEKINSTEPKKYTEEQLNGLKESLNTKNYENLFKMWEFMFQNYNNKIIVYDFLRALANSIPQYKLKTEILPFLGDGLKSENLNIQNLALKVMTNIAKYIPPNQLATLFPLLRTLKFDNSKIALTLATLLYNLSIGSYNDEHSSIFLELLTKLIDSSKGSLDSEVGYRSLIAIGNLAYYGNLASKKYLKDKTFVWNTNRFTTLYNDFERI</sequence>
<dbReference type="InterPro" id="IPR015155">
    <property type="entry name" value="PFU"/>
</dbReference>
<feature type="repeat" description="WD" evidence="8">
    <location>
        <begin position="10"/>
        <end position="41"/>
    </location>
</feature>
<dbReference type="GO" id="GO:0072671">
    <property type="term" value="P:mitochondria-associated ubiquitin-dependent protein catabolic process"/>
    <property type="evidence" value="ECO:0007669"/>
    <property type="project" value="EnsemblFungi"/>
</dbReference>
<dbReference type="Pfam" id="PF00400">
    <property type="entry name" value="WD40"/>
    <property type="match status" value="5"/>
</dbReference>
<evidence type="ECO:0000256" key="1">
    <source>
        <dbReference type="ARBA" id="ARBA00004123"/>
    </source>
</evidence>
<dbReference type="GO" id="GO:0036435">
    <property type="term" value="F:K48-linked polyubiquitin modification-dependent protein binding"/>
    <property type="evidence" value="ECO:0007669"/>
    <property type="project" value="EnsemblFungi"/>
</dbReference>
<evidence type="ECO:0008006" key="13">
    <source>
        <dbReference type="Google" id="ProtNLM"/>
    </source>
</evidence>
<dbReference type="InterPro" id="IPR036322">
    <property type="entry name" value="WD40_repeat_dom_sf"/>
</dbReference>
<keyword evidence="4" id="KW-0963">Cytoplasm</keyword>
<accession>A0A1E4TQK5</accession>
<dbReference type="GO" id="GO:0043130">
    <property type="term" value="F:ubiquitin binding"/>
    <property type="evidence" value="ECO:0007669"/>
    <property type="project" value="EnsemblFungi"/>
</dbReference>
<evidence type="ECO:0000256" key="8">
    <source>
        <dbReference type="PROSITE-ProRule" id="PRU00221"/>
    </source>
</evidence>
<keyword evidence="6" id="KW-0677">Repeat</keyword>
<feature type="repeat" description="WD" evidence="8">
    <location>
        <begin position="107"/>
        <end position="138"/>
    </location>
</feature>
<organism evidence="11 12">
    <name type="scientific">Pachysolen tannophilus NRRL Y-2460</name>
    <dbReference type="NCBI Taxonomy" id="669874"/>
    <lineage>
        <taxon>Eukaryota</taxon>
        <taxon>Fungi</taxon>
        <taxon>Dikarya</taxon>
        <taxon>Ascomycota</taxon>
        <taxon>Saccharomycotina</taxon>
        <taxon>Pichiomycetes</taxon>
        <taxon>Pachysolenaceae</taxon>
        <taxon>Pachysolen</taxon>
    </lineage>
</organism>
<dbReference type="Pfam" id="PF08324">
    <property type="entry name" value="PUL"/>
    <property type="match status" value="1"/>
</dbReference>
<dbReference type="PROSITE" id="PS50294">
    <property type="entry name" value="WD_REPEATS_REGION"/>
    <property type="match status" value="2"/>
</dbReference>
<dbReference type="PROSITE" id="PS51396">
    <property type="entry name" value="PUL"/>
    <property type="match status" value="1"/>
</dbReference>
<dbReference type="GO" id="GO:0005634">
    <property type="term" value="C:nucleus"/>
    <property type="evidence" value="ECO:0007669"/>
    <property type="project" value="UniProtKB-SubCell"/>
</dbReference>
<dbReference type="Proteomes" id="UP000094236">
    <property type="component" value="Unassembled WGS sequence"/>
</dbReference>
<dbReference type="GO" id="GO:0140036">
    <property type="term" value="F:ubiquitin-modified protein reader activity"/>
    <property type="evidence" value="ECO:0007669"/>
    <property type="project" value="EnsemblFungi"/>
</dbReference>
<dbReference type="OrthoDB" id="10265988at2759"/>
<dbReference type="GO" id="GO:0006303">
    <property type="term" value="P:double-strand break repair via nonhomologous end joining"/>
    <property type="evidence" value="ECO:0007669"/>
    <property type="project" value="EnsemblFungi"/>
</dbReference>
<dbReference type="InterPro" id="IPR038122">
    <property type="entry name" value="PFU_sf"/>
</dbReference>
<reference evidence="12" key="1">
    <citation type="submission" date="2016-05" db="EMBL/GenBank/DDBJ databases">
        <title>Comparative genomics of biotechnologically important yeasts.</title>
        <authorList>
            <consortium name="DOE Joint Genome Institute"/>
            <person name="Riley R."/>
            <person name="Haridas S."/>
            <person name="Wolfe K.H."/>
            <person name="Lopes M.R."/>
            <person name="Hittinger C.T."/>
            <person name="Goker M."/>
            <person name="Salamov A."/>
            <person name="Wisecaver J."/>
            <person name="Long T.M."/>
            <person name="Aerts A.L."/>
            <person name="Barry K."/>
            <person name="Choi C."/>
            <person name="Clum A."/>
            <person name="Coughlan A.Y."/>
            <person name="Deshpande S."/>
            <person name="Douglass A.P."/>
            <person name="Hanson S.J."/>
            <person name="Klenk H.-P."/>
            <person name="Labutti K."/>
            <person name="Lapidus A."/>
            <person name="Lindquist E."/>
            <person name="Lipzen A."/>
            <person name="Meier-Kolthoff J.P."/>
            <person name="Ohm R.A."/>
            <person name="Otillar R.P."/>
            <person name="Pangilinan J."/>
            <person name="Peng Y."/>
            <person name="Rokas A."/>
            <person name="Rosa C.A."/>
            <person name="Scheuner C."/>
            <person name="Sibirny A.A."/>
            <person name="Slot J.C."/>
            <person name="Stielow J.B."/>
            <person name="Sun H."/>
            <person name="Kurtzman C.P."/>
            <person name="Blackwell M."/>
            <person name="Grigoriev I.V."/>
            <person name="Jeffries T.W."/>
        </authorList>
    </citation>
    <scope>NUCLEOTIDE SEQUENCE [LARGE SCALE GENOMIC DNA]</scope>
    <source>
        <strain evidence="12">NRRL Y-2460</strain>
    </source>
</reference>
<name>A0A1E4TQK5_PACTA</name>
<feature type="repeat" description="WD" evidence="8">
    <location>
        <begin position="227"/>
        <end position="257"/>
    </location>
</feature>
<feature type="repeat" description="WD" evidence="8">
    <location>
        <begin position="185"/>
        <end position="226"/>
    </location>
</feature>
<evidence type="ECO:0000256" key="7">
    <source>
        <dbReference type="ARBA" id="ARBA00023242"/>
    </source>
</evidence>
<dbReference type="PRINTS" id="PR00320">
    <property type="entry name" value="GPROTEINBRPT"/>
</dbReference>
<evidence type="ECO:0000313" key="11">
    <source>
        <dbReference type="EMBL" id="ODV94046.1"/>
    </source>
</evidence>
<dbReference type="InterPro" id="IPR015943">
    <property type="entry name" value="WD40/YVTN_repeat-like_dom_sf"/>
</dbReference>
<dbReference type="GO" id="GO:0044877">
    <property type="term" value="F:protein-containing complex binding"/>
    <property type="evidence" value="ECO:0007669"/>
    <property type="project" value="EnsemblFungi"/>
</dbReference>
<dbReference type="InterPro" id="IPR016024">
    <property type="entry name" value="ARM-type_fold"/>
</dbReference>